<dbReference type="EMBL" id="SPHZ02000011">
    <property type="protein sequence ID" value="KAF0894439.1"/>
    <property type="molecule type" value="Genomic_DNA"/>
</dbReference>
<reference evidence="1 2" key="1">
    <citation type="submission" date="2019-11" db="EMBL/GenBank/DDBJ databases">
        <title>Whole genome sequence of Oryza granulata.</title>
        <authorList>
            <person name="Li W."/>
        </authorList>
    </citation>
    <scope>NUCLEOTIDE SEQUENCE [LARGE SCALE GENOMIC DNA]</scope>
    <source>
        <strain evidence="2">cv. Menghai</strain>
        <tissue evidence="1">Leaf</tissue>
    </source>
</reference>
<keyword evidence="2" id="KW-1185">Reference proteome</keyword>
<dbReference type="AlphaFoldDB" id="A0A6G1C2I6"/>
<sequence length="88" mass="9202">MGLHVVAPTTEELVLLNPGKGKGGVPLGAIPEENTALHLLIATALLVKRVVSGPRHLAMPPTVSFVAAKPASPAKARLTHVDNMAVRW</sequence>
<name>A0A6G1C2I6_9ORYZ</name>
<accession>A0A6G1C2I6</accession>
<comment type="caution">
    <text evidence="1">The sequence shown here is derived from an EMBL/GenBank/DDBJ whole genome shotgun (WGS) entry which is preliminary data.</text>
</comment>
<protein>
    <submittedName>
        <fullName evidence="1">Uncharacterized protein</fullName>
    </submittedName>
</protein>
<evidence type="ECO:0000313" key="1">
    <source>
        <dbReference type="EMBL" id="KAF0894439.1"/>
    </source>
</evidence>
<evidence type="ECO:0000313" key="2">
    <source>
        <dbReference type="Proteomes" id="UP000479710"/>
    </source>
</evidence>
<dbReference type="Proteomes" id="UP000479710">
    <property type="component" value="Unassembled WGS sequence"/>
</dbReference>
<gene>
    <name evidence="1" type="ORF">E2562_039009</name>
</gene>
<proteinExistence type="predicted"/>
<organism evidence="1 2">
    <name type="scientific">Oryza meyeriana var. granulata</name>
    <dbReference type="NCBI Taxonomy" id="110450"/>
    <lineage>
        <taxon>Eukaryota</taxon>
        <taxon>Viridiplantae</taxon>
        <taxon>Streptophyta</taxon>
        <taxon>Embryophyta</taxon>
        <taxon>Tracheophyta</taxon>
        <taxon>Spermatophyta</taxon>
        <taxon>Magnoliopsida</taxon>
        <taxon>Liliopsida</taxon>
        <taxon>Poales</taxon>
        <taxon>Poaceae</taxon>
        <taxon>BOP clade</taxon>
        <taxon>Oryzoideae</taxon>
        <taxon>Oryzeae</taxon>
        <taxon>Oryzinae</taxon>
        <taxon>Oryza</taxon>
        <taxon>Oryza meyeriana</taxon>
    </lineage>
</organism>